<dbReference type="InterPro" id="IPR019734">
    <property type="entry name" value="TPR_rpt"/>
</dbReference>
<feature type="transmembrane region" description="Helical" evidence="2">
    <location>
        <begin position="342"/>
        <end position="361"/>
    </location>
</feature>
<dbReference type="SMART" id="SM00028">
    <property type="entry name" value="TPR"/>
    <property type="match status" value="5"/>
</dbReference>
<feature type="domain" description="Signal transduction histidine kinase internal region" evidence="3">
    <location>
        <begin position="396"/>
        <end position="475"/>
    </location>
</feature>
<keyword evidence="4" id="KW-0808">Transferase</keyword>
<dbReference type="PANTHER" id="PTHR34220:SF7">
    <property type="entry name" value="SENSOR HISTIDINE KINASE YPDA"/>
    <property type="match status" value="1"/>
</dbReference>
<dbReference type="InterPro" id="IPR036890">
    <property type="entry name" value="HATPase_C_sf"/>
</dbReference>
<proteinExistence type="predicted"/>
<dbReference type="GO" id="GO:0016301">
    <property type="term" value="F:kinase activity"/>
    <property type="evidence" value="ECO:0007669"/>
    <property type="project" value="UniProtKB-KW"/>
</dbReference>
<name>A0ABS9KSA0_9BACT</name>
<evidence type="ECO:0000256" key="1">
    <source>
        <dbReference type="PROSITE-ProRule" id="PRU00339"/>
    </source>
</evidence>
<accession>A0ABS9KSA0</accession>
<organism evidence="4 5">
    <name type="scientific">Terrimonas ginsenosidimutans</name>
    <dbReference type="NCBI Taxonomy" id="2908004"/>
    <lineage>
        <taxon>Bacteria</taxon>
        <taxon>Pseudomonadati</taxon>
        <taxon>Bacteroidota</taxon>
        <taxon>Chitinophagia</taxon>
        <taxon>Chitinophagales</taxon>
        <taxon>Chitinophagaceae</taxon>
        <taxon>Terrimonas</taxon>
    </lineage>
</organism>
<feature type="repeat" description="TPR" evidence="1">
    <location>
        <begin position="47"/>
        <end position="80"/>
    </location>
</feature>
<dbReference type="Pfam" id="PF06580">
    <property type="entry name" value="His_kinase"/>
    <property type="match status" value="1"/>
</dbReference>
<keyword evidence="4" id="KW-0418">Kinase</keyword>
<evidence type="ECO:0000313" key="4">
    <source>
        <dbReference type="EMBL" id="MCG2615200.1"/>
    </source>
</evidence>
<comment type="caution">
    <text evidence="4">The sequence shown here is derived from an EMBL/GenBank/DDBJ whole genome shotgun (WGS) entry which is preliminary data.</text>
</comment>
<dbReference type="InterPro" id="IPR010559">
    <property type="entry name" value="Sig_transdc_His_kin_internal"/>
</dbReference>
<dbReference type="SUPFAM" id="SSF55874">
    <property type="entry name" value="ATPase domain of HSP90 chaperone/DNA topoisomerase II/histidine kinase"/>
    <property type="match status" value="1"/>
</dbReference>
<reference evidence="4" key="1">
    <citation type="submission" date="2022-01" db="EMBL/GenBank/DDBJ databases">
        <authorList>
            <person name="Jo J.-H."/>
            <person name="Im W.-T."/>
        </authorList>
    </citation>
    <scope>NUCLEOTIDE SEQUENCE</scope>
    <source>
        <strain evidence="4">NA20</strain>
    </source>
</reference>
<dbReference type="Gene3D" id="3.30.565.10">
    <property type="entry name" value="Histidine kinase-like ATPase, C-terminal domain"/>
    <property type="match status" value="1"/>
</dbReference>
<evidence type="ECO:0000313" key="5">
    <source>
        <dbReference type="Proteomes" id="UP001165367"/>
    </source>
</evidence>
<dbReference type="SUPFAM" id="SSF48452">
    <property type="entry name" value="TPR-like"/>
    <property type="match status" value="2"/>
</dbReference>
<dbReference type="RefSeq" id="WP_237872338.1">
    <property type="nucleotide sequence ID" value="NZ_JAKLTR010000007.1"/>
</dbReference>
<dbReference type="Gene3D" id="1.25.40.10">
    <property type="entry name" value="Tetratricopeptide repeat domain"/>
    <property type="match status" value="3"/>
</dbReference>
<dbReference type="InterPro" id="IPR011990">
    <property type="entry name" value="TPR-like_helical_dom_sf"/>
</dbReference>
<keyword evidence="2" id="KW-0812">Transmembrane</keyword>
<dbReference type="PANTHER" id="PTHR34220">
    <property type="entry name" value="SENSOR HISTIDINE KINASE YPDA"/>
    <property type="match status" value="1"/>
</dbReference>
<evidence type="ECO:0000259" key="3">
    <source>
        <dbReference type="Pfam" id="PF06580"/>
    </source>
</evidence>
<keyword evidence="5" id="KW-1185">Reference proteome</keyword>
<dbReference type="InterPro" id="IPR050640">
    <property type="entry name" value="Bact_2-comp_sensor_kinase"/>
</dbReference>
<dbReference type="EMBL" id="JAKLTR010000007">
    <property type="protein sequence ID" value="MCG2615200.1"/>
    <property type="molecule type" value="Genomic_DNA"/>
</dbReference>
<keyword evidence="2" id="KW-0472">Membrane</keyword>
<gene>
    <name evidence="4" type="ORF">LZZ85_12945</name>
</gene>
<dbReference type="PROSITE" id="PS50005">
    <property type="entry name" value="TPR"/>
    <property type="match status" value="1"/>
</dbReference>
<evidence type="ECO:0000256" key="2">
    <source>
        <dbReference type="SAM" id="Phobius"/>
    </source>
</evidence>
<dbReference type="Proteomes" id="UP001165367">
    <property type="component" value="Unassembled WGS sequence"/>
</dbReference>
<protein>
    <submittedName>
        <fullName evidence="4">Histidine kinase</fullName>
    </submittedName>
</protein>
<keyword evidence="1" id="KW-0802">TPR repeat</keyword>
<sequence>MKEDTIRVKLLNDIAFFQQYVDPAKGLLYAEKAIALATKIKDDPGLARAYYVMGVDYLRSDQVSKTLEYLQKAAKMYEAQNRPVDLARVYNTIGAAYLPHNEHYKDALLYLDKAIVIFKAQGDKQYLPSSILNKALVYKRMDSVGPAIRHFNEVLALFQQYMPANKQLEARIYSGLGDAYIEFSEEKLRAIGFTGQKYDSAVYYVQKALAVFNELGSEDGKTANYRRLGSVYLAQKKYPLALQNAFMAKQIAEEGGFLAMEADAITVISEIYAATGRYDSAFAYLKKYSVLNDSLLNDEKERELIQNEMQYNFDKKEDSLHFQNELLSQSNTLNKLQLRQQWLYSGGALVLLLGLGGFLYYRNRNKQVKLVLQLEKERAEQKQRESEFERKVSDAALHSLRSQMNPHFIFNCLNSIKLYAVENNQEAATSYLGKFSRLMRLVLENSKSDRITLQQEVETLRLYIEMEAMRFKEKLHYKIDLADNMDMDYIEIPPMLIQPYVENAIWHGLMPKEDGGILLVSFRCEENNLKITVTDNGVGRARAAELKSSSATAHRSFGMSITHERIELINQMHNTNMSVIINDLQDDKGNAAGTEVIIDIPIE</sequence>
<keyword evidence="2" id="KW-1133">Transmembrane helix</keyword>